<evidence type="ECO:0000256" key="1">
    <source>
        <dbReference type="PIRSR" id="PIRSR640198-1"/>
    </source>
</evidence>
<dbReference type="PROSITE" id="PS51459">
    <property type="entry name" value="FIDO"/>
    <property type="match status" value="1"/>
</dbReference>
<dbReference type="OrthoDB" id="9813719at2"/>
<dbReference type="Pfam" id="PF02661">
    <property type="entry name" value="Fic"/>
    <property type="match status" value="1"/>
</dbReference>
<dbReference type="PANTHER" id="PTHR13504">
    <property type="entry name" value="FIDO DOMAIN-CONTAINING PROTEIN DDB_G0283145"/>
    <property type="match status" value="1"/>
</dbReference>
<proteinExistence type="predicted"/>
<keyword evidence="2" id="KW-0547">Nucleotide-binding</keyword>
<keyword evidence="2" id="KW-0067">ATP-binding</keyword>
<name>A0A3S8ZQX0_9NEIS</name>
<dbReference type="InterPro" id="IPR003812">
    <property type="entry name" value="Fido"/>
</dbReference>
<accession>A0A3S8ZQX0</accession>
<reference evidence="4 5" key="1">
    <citation type="submission" date="2018-12" db="EMBL/GenBank/DDBJ databases">
        <title>Complete genome sequence of Iodobacter sp. H11R3.</title>
        <authorList>
            <person name="Bae J.-W."/>
        </authorList>
    </citation>
    <scope>NUCLEOTIDE SEQUENCE [LARGE SCALE GENOMIC DNA]</scope>
    <source>
        <strain evidence="4 5">H11R3</strain>
    </source>
</reference>
<feature type="binding site" evidence="2">
    <location>
        <begin position="322"/>
        <end position="329"/>
    </location>
    <ligand>
        <name>ATP</name>
        <dbReference type="ChEBI" id="CHEBI:30616"/>
    </ligand>
</feature>
<feature type="active site" evidence="1">
    <location>
        <position position="318"/>
    </location>
</feature>
<dbReference type="GO" id="GO:0005524">
    <property type="term" value="F:ATP binding"/>
    <property type="evidence" value="ECO:0007669"/>
    <property type="project" value="UniProtKB-KW"/>
</dbReference>
<dbReference type="SUPFAM" id="SSF140931">
    <property type="entry name" value="Fic-like"/>
    <property type="match status" value="1"/>
</dbReference>
<dbReference type="InterPro" id="IPR040198">
    <property type="entry name" value="Fido_containing"/>
</dbReference>
<feature type="domain" description="Fido" evidence="3">
    <location>
        <begin position="235"/>
        <end position="385"/>
    </location>
</feature>
<dbReference type="Gene3D" id="1.10.3290.10">
    <property type="entry name" value="Fido-like domain"/>
    <property type="match status" value="1"/>
</dbReference>
<dbReference type="Proteomes" id="UP000282438">
    <property type="component" value="Chromosome"/>
</dbReference>
<dbReference type="KEGG" id="iod:EJO50_04850"/>
<dbReference type="PANTHER" id="PTHR13504:SF38">
    <property type="entry name" value="FIDO DOMAIN-CONTAINING PROTEIN"/>
    <property type="match status" value="1"/>
</dbReference>
<dbReference type="RefSeq" id="WP_125972006.1">
    <property type="nucleotide sequence ID" value="NZ_CP034433.1"/>
</dbReference>
<evidence type="ECO:0000259" key="3">
    <source>
        <dbReference type="PROSITE" id="PS51459"/>
    </source>
</evidence>
<dbReference type="AlphaFoldDB" id="A0A3S8ZQX0"/>
<sequence>MAEIGYQWLSLTYNVHSVHPLAVQSEIGRNRSTSNNGDIRFEVYPESYRPLDTFSEQLAFAFKYEGIHLEFLARLFSQALVKQELEQWIAREPTGSYARRACFLYEWLLDDTLDAPNLTRGNYIDALDPTLYLVGTSINCPRWRVRDNLPGNRHYCPIVRRSTAIQATETYDLPAKLAELETDFGVDLILRSTVWLTVKESRASFLIEREQDKEDRIRRFAAVMENECGQHDNPFTPETLSLLQRGILGDMALRYGLRRSPVYVGHSAHYQAVVDYIAPHWEQTNALLSGLAHFLERSQGASSIVRAAVASFGFVYIHPMADGNGRISRFLINDILRRDGLVPAPIILPVSATIADSTQARAAYDKVLERFSRRLMRKYADQYYFGEPVIAEDGVEYNLYFSAYDDALPAWRYPDLTAHAEYLAKIIDTTLTQEMRKEARFLKANDQARNAIKQFLEAPDNELDSIIRSIRQNGNALSNQLCKRYPILAEKPEFGERVVDAVRQAFGD</sequence>
<keyword evidence="5" id="KW-1185">Reference proteome</keyword>
<organism evidence="4 5">
    <name type="scientific">Iodobacter ciconiae</name>
    <dbReference type="NCBI Taxonomy" id="2496266"/>
    <lineage>
        <taxon>Bacteria</taxon>
        <taxon>Pseudomonadati</taxon>
        <taxon>Pseudomonadota</taxon>
        <taxon>Betaproteobacteria</taxon>
        <taxon>Neisseriales</taxon>
        <taxon>Chitinibacteraceae</taxon>
        <taxon>Iodobacter</taxon>
    </lineage>
</organism>
<protein>
    <submittedName>
        <fullName evidence="4">Fic family protein</fullName>
    </submittedName>
</protein>
<gene>
    <name evidence="4" type="ORF">EJO50_04850</name>
</gene>
<evidence type="ECO:0000313" key="4">
    <source>
        <dbReference type="EMBL" id="AZN35869.1"/>
    </source>
</evidence>
<dbReference type="InterPro" id="IPR036597">
    <property type="entry name" value="Fido-like_dom_sf"/>
</dbReference>
<dbReference type="EMBL" id="CP034433">
    <property type="protein sequence ID" value="AZN35869.1"/>
    <property type="molecule type" value="Genomic_DNA"/>
</dbReference>
<evidence type="ECO:0000313" key="5">
    <source>
        <dbReference type="Proteomes" id="UP000282438"/>
    </source>
</evidence>
<evidence type="ECO:0000256" key="2">
    <source>
        <dbReference type="PIRSR" id="PIRSR640198-2"/>
    </source>
</evidence>